<dbReference type="AlphaFoldDB" id="D1W6W6"/>
<name>D1W6W6_9BACT</name>
<sequence>MLITVFTPSYNRANFLREIFESLCQQTFKDLEWIVVDDGSTDNTKDVMEKIIAGCDTFPIRYIYKENGGKHTAINLGTKLAKGELFFIVDSDDTLMDTALQTVADEWDKVKDNPQIGGVVGLDVNSKTGEIIGGGLPQDVIDCDAMEIRYRYHVRGDLKEVFKTDVLREFPFPEIKGERFCPEQLVWFRIAQKYKLRYINKPIYEAEYQPDGITSGIVKARMESPVATCMTYAEMLDYDIPWLHKVKAAINYWRFRCCVHAHISQVPRIKWCWWIFRPMGYMMHIKDRKVIR</sequence>
<dbReference type="EC" id="2.4.-.-" evidence="2"/>
<accession>D1W6W6</accession>
<organism evidence="2 3">
    <name type="scientific">Hoylesella buccalis ATCC 35310</name>
    <dbReference type="NCBI Taxonomy" id="679190"/>
    <lineage>
        <taxon>Bacteria</taxon>
        <taxon>Pseudomonadati</taxon>
        <taxon>Bacteroidota</taxon>
        <taxon>Bacteroidia</taxon>
        <taxon>Bacteroidales</taxon>
        <taxon>Prevotellaceae</taxon>
        <taxon>Hoylesella</taxon>
    </lineage>
</organism>
<dbReference type="EMBL" id="ADEG01000073">
    <property type="protein sequence ID" value="EFA91736.1"/>
    <property type="molecule type" value="Genomic_DNA"/>
</dbReference>
<dbReference type="CDD" id="cd00761">
    <property type="entry name" value="Glyco_tranf_GTA_type"/>
    <property type="match status" value="1"/>
</dbReference>
<evidence type="ECO:0000313" key="2">
    <source>
        <dbReference type="EMBL" id="EFA91736.1"/>
    </source>
</evidence>
<evidence type="ECO:0000313" key="3">
    <source>
        <dbReference type="Proteomes" id="UP000005283"/>
    </source>
</evidence>
<dbReference type="PANTHER" id="PTHR22916">
    <property type="entry name" value="GLYCOSYLTRANSFERASE"/>
    <property type="match status" value="1"/>
</dbReference>
<dbReference type="Gene3D" id="3.90.550.10">
    <property type="entry name" value="Spore Coat Polysaccharide Biosynthesis Protein SpsA, Chain A"/>
    <property type="match status" value="1"/>
</dbReference>
<dbReference type="STRING" id="679190.HMPREF0650_0052"/>
<dbReference type="GO" id="GO:0016758">
    <property type="term" value="F:hexosyltransferase activity"/>
    <property type="evidence" value="ECO:0007669"/>
    <property type="project" value="UniProtKB-ARBA"/>
</dbReference>
<dbReference type="InterPro" id="IPR029044">
    <property type="entry name" value="Nucleotide-diphossugar_trans"/>
</dbReference>
<proteinExistence type="predicted"/>
<dbReference type="eggNOG" id="COG0463">
    <property type="taxonomic scope" value="Bacteria"/>
</dbReference>
<protein>
    <submittedName>
        <fullName evidence="2">Glycosyltransferase, group 2 family protein</fullName>
        <ecNumber evidence="2">2.4.-.-</ecNumber>
    </submittedName>
</protein>
<dbReference type="Pfam" id="PF00535">
    <property type="entry name" value="Glycos_transf_2"/>
    <property type="match status" value="1"/>
</dbReference>
<dbReference type="Proteomes" id="UP000005283">
    <property type="component" value="Unassembled WGS sequence"/>
</dbReference>
<keyword evidence="2" id="KW-0328">Glycosyltransferase</keyword>
<comment type="caution">
    <text evidence="2">The sequence shown here is derived from an EMBL/GenBank/DDBJ whole genome shotgun (WGS) entry which is preliminary data.</text>
</comment>
<dbReference type="SUPFAM" id="SSF53448">
    <property type="entry name" value="Nucleotide-diphospho-sugar transferases"/>
    <property type="match status" value="1"/>
</dbReference>
<keyword evidence="3" id="KW-1185">Reference proteome</keyword>
<dbReference type="InterPro" id="IPR001173">
    <property type="entry name" value="Glyco_trans_2-like"/>
</dbReference>
<feature type="domain" description="Glycosyltransferase 2-like" evidence="1">
    <location>
        <begin position="4"/>
        <end position="109"/>
    </location>
</feature>
<reference evidence="2 3" key="1">
    <citation type="submission" date="2009-12" db="EMBL/GenBank/DDBJ databases">
        <title>Genome Sequence of Prevotella buccalis ATCC 35310.</title>
        <authorList>
            <person name="Durkin A.S."/>
            <person name="Madupu R."/>
            <person name="Torralba M."/>
            <person name="Methe B."/>
            <person name="Sutton G."/>
            <person name="Strausberg R.L."/>
            <person name="Nelson K.E."/>
        </authorList>
    </citation>
    <scope>NUCLEOTIDE SEQUENCE [LARGE SCALE GENOMIC DNA]</scope>
    <source>
        <strain evidence="2 3">ATCC 35310</strain>
    </source>
</reference>
<dbReference type="PANTHER" id="PTHR22916:SF3">
    <property type="entry name" value="UDP-GLCNAC:BETAGAL BETA-1,3-N-ACETYLGLUCOSAMINYLTRANSFERASE-LIKE PROTEIN 1"/>
    <property type="match status" value="1"/>
</dbReference>
<dbReference type="RefSeq" id="WP_004349862.1">
    <property type="nucleotide sequence ID" value="NZ_ADEG01000073.1"/>
</dbReference>
<keyword evidence="2" id="KW-0808">Transferase</keyword>
<evidence type="ECO:0000259" key="1">
    <source>
        <dbReference type="Pfam" id="PF00535"/>
    </source>
</evidence>
<gene>
    <name evidence="2" type="ORF">HMPREF0650_0052</name>
</gene>